<dbReference type="GO" id="GO:0004822">
    <property type="term" value="F:isoleucine-tRNA ligase activity"/>
    <property type="evidence" value="ECO:0007669"/>
    <property type="project" value="UniProtKB-UniRule"/>
</dbReference>
<evidence type="ECO:0000256" key="4">
    <source>
        <dbReference type="ARBA" id="ARBA00022840"/>
    </source>
</evidence>
<dbReference type="InterPro" id="IPR002301">
    <property type="entry name" value="Ile-tRNA-ligase"/>
</dbReference>
<dbReference type="AlphaFoldDB" id="A0A832R8K7"/>
<dbReference type="InterPro" id="IPR023586">
    <property type="entry name" value="Ile-tRNA-ligase_type2"/>
</dbReference>
<evidence type="ECO:0000313" key="13">
    <source>
        <dbReference type="Proteomes" id="UP000576550"/>
    </source>
</evidence>
<dbReference type="GO" id="GO:0000049">
    <property type="term" value="F:tRNA binding"/>
    <property type="evidence" value="ECO:0007669"/>
    <property type="project" value="InterPro"/>
</dbReference>
<evidence type="ECO:0000256" key="8">
    <source>
        <dbReference type="ARBA" id="ARBA00048359"/>
    </source>
</evidence>
<dbReference type="EC" id="6.1.1.5" evidence="1 9"/>
<evidence type="ECO:0000256" key="6">
    <source>
        <dbReference type="ARBA" id="ARBA00023146"/>
    </source>
</evidence>
<dbReference type="SUPFAM" id="SSF52374">
    <property type="entry name" value="Nucleotidylyl transferase"/>
    <property type="match status" value="1"/>
</dbReference>
<organism evidence="12 13">
    <name type="scientific">Candidatus Dojkabacteria bacterium</name>
    <dbReference type="NCBI Taxonomy" id="2099670"/>
    <lineage>
        <taxon>Bacteria</taxon>
        <taxon>Candidatus Dojkabacteria</taxon>
    </lineage>
</organism>
<evidence type="ECO:0000256" key="1">
    <source>
        <dbReference type="ARBA" id="ARBA00013165"/>
    </source>
</evidence>
<feature type="domain" description="Aminoacyl-tRNA synthetase class Ia" evidence="10">
    <location>
        <begin position="21"/>
        <end position="633"/>
    </location>
</feature>
<dbReference type="SUPFAM" id="SSF50677">
    <property type="entry name" value="ValRS/IleRS/LeuRS editing domain"/>
    <property type="match status" value="1"/>
</dbReference>
<dbReference type="SUPFAM" id="SSF47323">
    <property type="entry name" value="Anticodon-binding domain of a subclass of class I aminoacyl-tRNA synthetases"/>
    <property type="match status" value="1"/>
</dbReference>
<sequence length="963" mass="112116">MSKNLKPVKPNQDFVQMEKDIMKFWEDNDIEKKYVERNRGAEKHFSFIDGPITANNPMGVHHAWGRTYKDIVQRFKNMQGFEQRFQNGFDCQGLWVEVGVERELGFNSKKDIQDYGLDNFTNQCMARVNKFSGIQTEQSKRLGMFMDWENSYYTMSKTNNLYIWKFLQLCHEKGLLYKDRSATTWCPRCETGLSQHEQADGYKEIADKSVYVFFKLKNNDKKEEYVLAWTTTPWTLSSNVLLAVNPELGYVKTEIDGKTVYLGADSAKRLGLNDVEEIDIKDLIGKEYESLLDIPAQKGIKHSIVEWDLVDSKTGSGVVHIAPGCGQEDFELGQELGADIISPLDSTGHFTEGFGFLDGKYAHDVADEVIEDLKKQGLLYKTEDFTHSYPHCWRCNTKCLFKLEDNWFIDVLKIKDELKEAAKDVKWLPDYAGKRMQGWLDSMGNWMISRKRFYGLALPFYECEKCGHLHVVGSLEELKELAVKPELVEKLHDVHRPWIDEIEIKCPKCGESVKRVTDVGDCWLDAGVVPFSTLAYLDDKKYWEKWFPAELVIEMIEQIRLWFYSMLVFGVVFEKKAPYKEVMCFAEVRDEKNEKMSKTKPNYVKFDDAADKMGSDILRWNYATASIGSNMRFGWGTLEEVRRRFYIQLWNSYNYFVTYAKLHDWDWKKYDVKKLTHLMDKWMVAKTNDLVFKVNKCLDEYNMATASRDIEEYCKDLSQWYIRRSRNRFKSGDSDAIGTLHYSLVTLSKLLAPFTPFIAEEMYQNLVVNIGLKSVESVHLEDYPTVDEDEIDSKILENMQRVRDIASNGLKVRENVRLNLRQPLSKAFVNIKDEELRKIVKEEINVKEIFFSEKAEKGEGMNTEGEGSDFVTIDCNLTDELKNEAFVNEFMRRYKDLRKKKGLKVDDMVTLHIKIEEKDTKNLIQKYVDENLPEFHAKSVEMNNVTTDEEIEVMGVKIGVGMS</sequence>
<dbReference type="GO" id="GO:0002161">
    <property type="term" value="F:aminoacyl-tRNA deacylase activity"/>
    <property type="evidence" value="ECO:0007669"/>
    <property type="project" value="InterPro"/>
</dbReference>
<dbReference type="GO" id="GO:0005737">
    <property type="term" value="C:cytoplasm"/>
    <property type="evidence" value="ECO:0007669"/>
    <property type="project" value="UniProtKB-UniRule"/>
</dbReference>
<dbReference type="PANTHER" id="PTHR42780:SF1">
    <property type="entry name" value="ISOLEUCINE--TRNA LIGASE, CYTOPLASMIC"/>
    <property type="match status" value="1"/>
</dbReference>
<dbReference type="Gene3D" id="1.10.730.10">
    <property type="entry name" value="Isoleucyl-tRNA Synthetase, Domain 1"/>
    <property type="match status" value="1"/>
</dbReference>
<dbReference type="Pfam" id="PF00133">
    <property type="entry name" value="tRNA-synt_1"/>
    <property type="match status" value="1"/>
</dbReference>
<evidence type="ECO:0000256" key="7">
    <source>
        <dbReference type="ARBA" id="ARBA00025217"/>
    </source>
</evidence>
<accession>A0A832R8K7</accession>
<dbReference type="InterPro" id="IPR013155">
    <property type="entry name" value="M/V/L/I-tRNA-synth_anticd-bd"/>
</dbReference>
<dbReference type="InterPro" id="IPR002300">
    <property type="entry name" value="aa-tRNA-synth_Ia"/>
</dbReference>
<dbReference type="InterPro" id="IPR033709">
    <property type="entry name" value="Anticodon_Ile_ABEc"/>
</dbReference>
<dbReference type="Proteomes" id="UP000576550">
    <property type="component" value="Unassembled WGS sequence"/>
</dbReference>
<comment type="function">
    <text evidence="7">Catalyzes the attachment of isoleucine to tRNA(Ile). As IleRS can inadvertently accommodate and process structurally similar amino acids such as valine, to avoid such errors it has two additional distinct tRNA(Ile)-dependent editing activities. One activity is designated as 'pretransfer' editing and involves the hydrolysis of activated Val-AMP. The other activity is designated 'posttransfer' editing and involves deacylation of mischarged Val-tRNA(Ile).</text>
</comment>
<dbReference type="InterPro" id="IPR014729">
    <property type="entry name" value="Rossmann-like_a/b/a_fold"/>
</dbReference>
<dbReference type="Pfam" id="PF19302">
    <property type="entry name" value="DUF5915"/>
    <property type="match status" value="1"/>
</dbReference>
<evidence type="ECO:0000259" key="11">
    <source>
        <dbReference type="Pfam" id="PF08264"/>
    </source>
</evidence>
<evidence type="ECO:0000256" key="3">
    <source>
        <dbReference type="ARBA" id="ARBA00022741"/>
    </source>
</evidence>
<dbReference type="InterPro" id="IPR009080">
    <property type="entry name" value="tRNAsynth_Ia_anticodon-bd"/>
</dbReference>
<evidence type="ECO:0000259" key="10">
    <source>
        <dbReference type="Pfam" id="PF00133"/>
    </source>
</evidence>
<dbReference type="GO" id="GO:0005524">
    <property type="term" value="F:ATP binding"/>
    <property type="evidence" value="ECO:0007669"/>
    <property type="project" value="UniProtKB-KW"/>
</dbReference>
<keyword evidence="4" id="KW-0067">ATP-binding</keyword>
<dbReference type="InterPro" id="IPR009008">
    <property type="entry name" value="Val/Leu/Ile-tRNA-synth_edit"/>
</dbReference>
<keyword evidence="6" id="KW-0030">Aminoacyl-tRNA synthetase</keyword>
<keyword evidence="2 12" id="KW-0436">Ligase</keyword>
<evidence type="ECO:0000313" key="12">
    <source>
        <dbReference type="EMBL" id="HHX99346.1"/>
    </source>
</evidence>
<evidence type="ECO:0000256" key="5">
    <source>
        <dbReference type="ARBA" id="ARBA00022917"/>
    </source>
</evidence>
<dbReference type="PRINTS" id="PR00984">
    <property type="entry name" value="TRNASYNTHILE"/>
</dbReference>
<dbReference type="GO" id="GO:0006428">
    <property type="term" value="P:isoleucyl-tRNA aminoacylation"/>
    <property type="evidence" value="ECO:0007669"/>
    <property type="project" value="UniProtKB-UniRule"/>
</dbReference>
<dbReference type="EMBL" id="DUTP01000003">
    <property type="protein sequence ID" value="HHX99346.1"/>
    <property type="molecule type" value="Genomic_DNA"/>
</dbReference>
<dbReference type="Pfam" id="PF08264">
    <property type="entry name" value="Anticodon_1"/>
    <property type="match status" value="1"/>
</dbReference>
<evidence type="ECO:0000256" key="2">
    <source>
        <dbReference type="ARBA" id="ARBA00022598"/>
    </source>
</evidence>
<reference evidence="12 13" key="1">
    <citation type="journal article" date="2020" name="Biotechnol. Biofuels">
        <title>New insights from the biogas microbiome by comprehensive genome-resolved metagenomics of nearly 1600 species originating from multiple anaerobic digesters.</title>
        <authorList>
            <person name="Campanaro S."/>
            <person name="Treu L."/>
            <person name="Rodriguez-R L.M."/>
            <person name="Kovalovszki A."/>
            <person name="Ziels R.M."/>
            <person name="Maus I."/>
            <person name="Zhu X."/>
            <person name="Kougias P.G."/>
            <person name="Basile A."/>
            <person name="Luo G."/>
            <person name="Schluter A."/>
            <person name="Konstantinidis K.T."/>
            <person name="Angelidaki I."/>
        </authorList>
    </citation>
    <scope>NUCLEOTIDE SEQUENCE [LARGE SCALE GENOMIC DNA]</scope>
    <source>
        <strain evidence="12">AS05jafATM_89</strain>
    </source>
</reference>
<feature type="domain" description="Methionyl/Valyl/Leucyl/Isoleucyl-tRNA synthetase anticodon-binding" evidence="11">
    <location>
        <begin position="680"/>
        <end position="826"/>
    </location>
</feature>
<gene>
    <name evidence="12" type="ORF">GX533_01520</name>
</gene>
<keyword evidence="5" id="KW-0648">Protein biosynthesis</keyword>
<protein>
    <recommendedName>
        <fullName evidence="1 9">Isoleucine--tRNA ligase</fullName>
        <ecNumber evidence="1 9">6.1.1.5</ecNumber>
    </recommendedName>
</protein>
<dbReference type="Gene3D" id="3.40.50.620">
    <property type="entry name" value="HUPs"/>
    <property type="match status" value="2"/>
</dbReference>
<name>A0A832R8K7_9BACT</name>
<dbReference type="NCBIfam" id="TIGR00392">
    <property type="entry name" value="ileS"/>
    <property type="match status" value="1"/>
</dbReference>
<comment type="caution">
    <text evidence="12">The sequence shown here is derived from an EMBL/GenBank/DDBJ whole genome shotgun (WGS) entry which is preliminary data.</text>
</comment>
<keyword evidence="3" id="KW-0547">Nucleotide-binding</keyword>
<dbReference type="CDD" id="cd07961">
    <property type="entry name" value="Anticodon_Ia_Ile_ABEc"/>
    <property type="match status" value="1"/>
</dbReference>
<evidence type="ECO:0000256" key="9">
    <source>
        <dbReference type="NCBIfam" id="TIGR00392"/>
    </source>
</evidence>
<comment type="catalytic activity">
    <reaction evidence="8">
        <text>tRNA(Ile) + L-isoleucine + ATP = L-isoleucyl-tRNA(Ile) + AMP + diphosphate</text>
        <dbReference type="Rhea" id="RHEA:11060"/>
        <dbReference type="Rhea" id="RHEA-COMP:9666"/>
        <dbReference type="Rhea" id="RHEA-COMP:9695"/>
        <dbReference type="ChEBI" id="CHEBI:30616"/>
        <dbReference type="ChEBI" id="CHEBI:33019"/>
        <dbReference type="ChEBI" id="CHEBI:58045"/>
        <dbReference type="ChEBI" id="CHEBI:78442"/>
        <dbReference type="ChEBI" id="CHEBI:78528"/>
        <dbReference type="ChEBI" id="CHEBI:456215"/>
        <dbReference type="EC" id="6.1.1.5"/>
    </reaction>
</comment>
<dbReference type="PANTHER" id="PTHR42780">
    <property type="entry name" value="SOLEUCYL-TRNA SYNTHETASE"/>
    <property type="match status" value="1"/>
</dbReference>
<proteinExistence type="predicted"/>